<dbReference type="CDD" id="cd05944">
    <property type="entry name" value="FACL_like_4"/>
    <property type="match status" value="1"/>
</dbReference>
<dbReference type="InterPro" id="IPR020845">
    <property type="entry name" value="AMP-binding_CS"/>
</dbReference>
<evidence type="ECO:0000259" key="1">
    <source>
        <dbReference type="Pfam" id="PF00501"/>
    </source>
</evidence>
<dbReference type="NCBIfam" id="NF005714">
    <property type="entry name" value="PRK07529.1"/>
    <property type="match status" value="1"/>
</dbReference>
<dbReference type="RefSeq" id="WP_024845017.1">
    <property type="nucleotide sequence ID" value="NZ_CP038203.1"/>
</dbReference>
<dbReference type="InterPro" id="IPR042099">
    <property type="entry name" value="ANL_N_sf"/>
</dbReference>
<dbReference type="PANTHER" id="PTHR43767">
    <property type="entry name" value="LONG-CHAIN-FATTY-ACID--COA LIGASE"/>
    <property type="match status" value="1"/>
</dbReference>
<proteinExistence type="predicted"/>
<dbReference type="Gene3D" id="3.30.300.30">
    <property type="match status" value="1"/>
</dbReference>
<dbReference type="InterPro" id="IPR000873">
    <property type="entry name" value="AMP-dep_synth/lig_dom"/>
</dbReference>
<dbReference type="EMBL" id="CP058690">
    <property type="protein sequence ID" value="QLH15368.1"/>
    <property type="molecule type" value="Genomic_DNA"/>
</dbReference>
<feature type="domain" description="AMP-binding enzyme C-terminal" evidence="2">
    <location>
        <begin position="484"/>
        <end position="560"/>
    </location>
</feature>
<organism evidence="3 4">
    <name type="scientific">Paracoccus pantotrophus</name>
    <name type="common">Thiosphaera pantotropha</name>
    <dbReference type="NCBI Taxonomy" id="82367"/>
    <lineage>
        <taxon>Bacteria</taxon>
        <taxon>Pseudomonadati</taxon>
        <taxon>Pseudomonadota</taxon>
        <taxon>Alphaproteobacteria</taxon>
        <taxon>Rhodobacterales</taxon>
        <taxon>Paracoccaceae</taxon>
        <taxon>Paracoccus</taxon>
    </lineage>
</organism>
<dbReference type="PANTHER" id="PTHR43767:SF1">
    <property type="entry name" value="NONRIBOSOMAL PEPTIDE SYNTHASE PES1 (EUROFUNG)-RELATED"/>
    <property type="match status" value="1"/>
</dbReference>
<dbReference type="Proteomes" id="UP000509322">
    <property type="component" value="Chromosome 2"/>
</dbReference>
<accession>A0A7H9BX17</accession>
<dbReference type="GO" id="GO:0016878">
    <property type="term" value="F:acid-thiol ligase activity"/>
    <property type="evidence" value="ECO:0007669"/>
    <property type="project" value="UniProtKB-ARBA"/>
</dbReference>
<evidence type="ECO:0000313" key="4">
    <source>
        <dbReference type="Proteomes" id="UP000509322"/>
    </source>
</evidence>
<feature type="domain" description="AMP-dependent synthetase/ligase" evidence="1">
    <location>
        <begin position="35"/>
        <end position="430"/>
    </location>
</feature>
<gene>
    <name evidence="3" type="ORF">HYQ43_14355</name>
</gene>
<dbReference type="Pfam" id="PF00501">
    <property type="entry name" value="AMP-binding"/>
    <property type="match status" value="1"/>
</dbReference>
<sequence length="628" mass="68384">MARFASVADRDAVETEMSYAQRQVPRTVYQALTQTRDRHPQRPAISFQLFSDPKAPARTLTWSELHERVTETANLFRSLGVGPGDVVAYLLPNCVEAPVVLLAGATAGIVNPINPLLEPDHIAAILRETGAKVLVTLKSFPKSEVAQKAAEAVAQAPDVQTVLEVDLRGYLTGIKRLLVPLMRPKVPARHHAKVMDFEAAASAQKHDRLTFDEPAEDRVAAFFHTGGTTGMPKVAQHKQSGMVYNGWLGATLLFTETDVLMCPLPMFHVFAAYPVLMSCLMSGAQLVMPTPAGYRGEGVFDNFWKLIERWQATFLITVPTAIAALMQRPVDADVTSLKTAISGSAPLPIELYNRFKAATGVEIAEGYGLTEATCLVSCNPIDGLKKVGSVGIPLPYTHVRILQRRNGDFHECATDEIGEICVANPGVFEGSTYTEADKNHDLFAESRFLRTGDLGRMDADGYLWITGRAKDLIIRGGHNIDPAEIEDALLSHPKVAAAAAIGQPDSFAGELPCAYVELIAGAEVSLDELMEHARAHIHERAAVPKHVEILPELPKTAVGKIFKPDLRKLAIRRVYDEILQGAGLAAEVAEVIDDKKRGLVAQIKPTAEVDREAVAKLLGQMALPWEWA</sequence>
<dbReference type="InterPro" id="IPR050237">
    <property type="entry name" value="ATP-dep_AMP-bd_enzyme"/>
</dbReference>
<protein>
    <submittedName>
        <fullName evidence="3">Acyl-CoA synthetase</fullName>
    </submittedName>
</protein>
<dbReference type="AlphaFoldDB" id="A0A7H9BX17"/>
<dbReference type="InterPro" id="IPR025110">
    <property type="entry name" value="AMP-bd_C"/>
</dbReference>
<reference evidence="3 4" key="1">
    <citation type="submission" date="2020-07" db="EMBL/GenBank/DDBJ databases">
        <title>The complete genome of Paracoccus pantotrophus ACCC 10489.</title>
        <authorList>
            <person name="Si Y."/>
        </authorList>
    </citation>
    <scope>NUCLEOTIDE SEQUENCE [LARGE SCALE GENOMIC DNA]</scope>
    <source>
        <strain evidence="3 4">ACCC10489</strain>
    </source>
</reference>
<evidence type="ECO:0000259" key="2">
    <source>
        <dbReference type="Pfam" id="PF13193"/>
    </source>
</evidence>
<dbReference type="Pfam" id="PF13193">
    <property type="entry name" value="AMP-binding_C"/>
    <property type="match status" value="1"/>
</dbReference>
<dbReference type="PROSITE" id="PS00455">
    <property type="entry name" value="AMP_BINDING"/>
    <property type="match status" value="1"/>
</dbReference>
<dbReference type="SUPFAM" id="SSF56801">
    <property type="entry name" value="Acetyl-CoA synthetase-like"/>
    <property type="match status" value="1"/>
</dbReference>
<dbReference type="Gene3D" id="3.40.50.12780">
    <property type="entry name" value="N-terminal domain of ligase-like"/>
    <property type="match status" value="1"/>
</dbReference>
<name>A0A7H9BX17_PARPN</name>
<dbReference type="InterPro" id="IPR045851">
    <property type="entry name" value="AMP-bd_C_sf"/>
</dbReference>
<evidence type="ECO:0000313" key="3">
    <source>
        <dbReference type="EMBL" id="QLH15368.1"/>
    </source>
</evidence>